<organism evidence="1 2">
    <name type="scientific">Blastopirellula marina</name>
    <dbReference type="NCBI Taxonomy" id="124"/>
    <lineage>
        <taxon>Bacteria</taxon>
        <taxon>Pseudomonadati</taxon>
        <taxon>Planctomycetota</taxon>
        <taxon>Planctomycetia</taxon>
        <taxon>Pirellulales</taxon>
        <taxon>Pirellulaceae</taxon>
        <taxon>Blastopirellula</taxon>
    </lineage>
</organism>
<evidence type="ECO:0008006" key="3">
    <source>
        <dbReference type="Google" id="ProtNLM"/>
    </source>
</evidence>
<evidence type="ECO:0000313" key="2">
    <source>
        <dbReference type="Proteomes" id="UP000238322"/>
    </source>
</evidence>
<protein>
    <recommendedName>
        <fullName evidence="3">DUF4304 domain-containing protein</fullName>
    </recommendedName>
</protein>
<dbReference type="AlphaFoldDB" id="A0A2S8FYT4"/>
<proteinExistence type="predicted"/>
<dbReference type="InterPro" id="IPR025412">
    <property type="entry name" value="DUF4304"/>
</dbReference>
<reference evidence="1 2" key="1">
    <citation type="submission" date="2018-02" db="EMBL/GenBank/DDBJ databases">
        <title>Comparative genomes isolates from brazilian mangrove.</title>
        <authorList>
            <person name="Araujo J.E."/>
            <person name="Taketani R.G."/>
            <person name="Silva M.C.P."/>
            <person name="Loureco M.V."/>
            <person name="Andreote F.D."/>
        </authorList>
    </citation>
    <scope>NUCLEOTIDE SEQUENCE [LARGE SCALE GENOMIC DNA]</scope>
    <source>
        <strain evidence="1 2">Hex-1 MGV</strain>
    </source>
</reference>
<evidence type="ECO:0000313" key="1">
    <source>
        <dbReference type="EMBL" id="PQO37367.1"/>
    </source>
</evidence>
<comment type="caution">
    <text evidence="1">The sequence shown here is derived from an EMBL/GenBank/DDBJ whole genome shotgun (WGS) entry which is preliminary data.</text>
</comment>
<name>A0A2S8FYT4_9BACT</name>
<dbReference type="EMBL" id="PUHY01000005">
    <property type="protein sequence ID" value="PQO37367.1"/>
    <property type="molecule type" value="Genomic_DNA"/>
</dbReference>
<dbReference type="Pfam" id="PF14137">
    <property type="entry name" value="DUF4304"/>
    <property type="match status" value="1"/>
</dbReference>
<dbReference type="Proteomes" id="UP000238322">
    <property type="component" value="Unassembled WGS sequence"/>
</dbReference>
<accession>A0A2S8FYT4</accession>
<sequence>MPQRGAKRVKILGGVIVSRGCRKDNRSFHPIFTLPITREMAANNSASRTAFNELMRRSVTPVLKPLGFKKSSANYHRRLGDVVQVVNLQVSHGSTALSLSFYINVGLAFDAVCKLTDNTVSEKPKEYECDARGMRARLETLVADVPDVWTCEPGNVDEVAPQLSVAIEALSRDLNAIDSVAAYREHRWFDQMRSLNAQIFYLLGDFDSAWQTLVTFSQQFETDRPLSKPGWWVEQLGLTKLADRS</sequence>
<gene>
    <name evidence="1" type="ORF">C5Y83_05325</name>
</gene>